<keyword evidence="4" id="KW-1185">Reference proteome</keyword>
<dbReference type="InterPro" id="IPR002765">
    <property type="entry name" value="UPF0145_YbjQ-like"/>
</dbReference>
<evidence type="ECO:0000256" key="1">
    <source>
        <dbReference type="ARBA" id="ARBA00010751"/>
    </source>
</evidence>
<dbReference type="HAMAP" id="MF_00338">
    <property type="entry name" value="UPF0145"/>
    <property type="match status" value="1"/>
</dbReference>
<protein>
    <recommendedName>
        <fullName evidence="2">UPF0145 protein HMPREF0663_11678</fullName>
    </recommendedName>
</protein>
<evidence type="ECO:0000313" key="4">
    <source>
        <dbReference type="Proteomes" id="UP000005580"/>
    </source>
</evidence>
<organism evidence="3 4">
    <name type="scientific">Hoylesella oralis ATCC 33269</name>
    <dbReference type="NCBI Taxonomy" id="873533"/>
    <lineage>
        <taxon>Bacteria</taxon>
        <taxon>Pseudomonadati</taxon>
        <taxon>Bacteroidota</taxon>
        <taxon>Bacteroidia</taxon>
        <taxon>Bacteroidales</taxon>
        <taxon>Prevotellaceae</taxon>
        <taxon>Hoylesella</taxon>
    </lineage>
</organism>
<evidence type="ECO:0000313" key="3">
    <source>
        <dbReference type="EMBL" id="EFZ36765.1"/>
    </source>
</evidence>
<dbReference type="PANTHER" id="PTHR34068:SF1">
    <property type="entry name" value="UPF0145 PROTEIN YBJQ"/>
    <property type="match status" value="1"/>
</dbReference>
<dbReference type="NCBIfam" id="NF002776">
    <property type="entry name" value="PRK02877.1"/>
    <property type="match status" value="1"/>
</dbReference>
<dbReference type="InterPro" id="IPR035439">
    <property type="entry name" value="UPF0145_dom_sf"/>
</dbReference>
<dbReference type="eggNOG" id="COG0393">
    <property type="taxonomic scope" value="Bacteria"/>
</dbReference>
<dbReference type="EMBL" id="AEPE02000005">
    <property type="protein sequence ID" value="EFZ36765.1"/>
    <property type="molecule type" value="Genomic_DNA"/>
</dbReference>
<gene>
    <name evidence="3" type="ORF">HMPREF0663_11678</name>
</gene>
<dbReference type="AlphaFoldDB" id="E7RR77"/>
<dbReference type="Gene3D" id="3.30.110.70">
    <property type="entry name" value="Hypothetical protein apc22750. Chain B"/>
    <property type="match status" value="1"/>
</dbReference>
<proteinExistence type="inferred from homology"/>
<evidence type="ECO:0000256" key="2">
    <source>
        <dbReference type="HAMAP-Rule" id="MF_00338"/>
    </source>
</evidence>
<dbReference type="Pfam" id="PF01906">
    <property type="entry name" value="YbjQ_1"/>
    <property type="match status" value="1"/>
</dbReference>
<dbReference type="Proteomes" id="UP000005580">
    <property type="component" value="Unassembled WGS sequence"/>
</dbReference>
<comment type="caution">
    <text evidence="3">The sequence shown here is derived from an EMBL/GenBank/DDBJ whole genome shotgun (WGS) entry which is preliminary data.</text>
</comment>
<sequence>MRMILTTTPTIEGSQIREYKGIVTGETIIGANVIKDFFAGIRDIIGGRSASYEKVLREAKDTSLHEMEERAAQLGANAVVGIDIDYETVGSNSSMLMVTVSGTAVVI</sequence>
<reference evidence="3" key="1">
    <citation type="submission" date="2011-01" db="EMBL/GenBank/DDBJ databases">
        <authorList>
            <person name="Muzny D."/>
            <person name="Qin X."/>
            <person name="Buhay C."/>
            <person name="Dugan-Rocha S."/>
            <person name="Ding Y."/>
            <person name="Chen G."/>
            <person name="Hawes A."/>
            <person name="Holder M."/>
            <person name="Jhangiani S."/>
            <person name="Johnson A."/>
            <person name="Khan Z."/>
            <person name="Li Z."/>
            <person name="Liu W."/>
            <person name="Liu X."/>
            <person name="Perez L."/>
            <person name="Shen H."/>
            <person name="Wang Q."/>
            <person name="Watt J."/>
            <person name="Xi L."/>
            <person name="Xin Y."/>
            <person name="Zhou J."/>
            <person name="Deng J."/>
            <person name="Jiang H."/>
            <person name="Liu Y."/>
            <person name="Qu J."/>
            <person name="Song X.-Z."/>
            <person name="Zhang L."/>
            <person name="Villasana D."/>
            <person name="Johnson A."/>
            <person name="Liu J."/>
            <person name="Liyanage D."/>
            <person name="Lorensuhewa L."/>
            <person name="Robinson T."/>
            <person name="Song A."/>
            <person name="Song B.-B."/>
            <person name="Dinh H."/>
            <person name="Thornton R."/>
            <person name="Coyle M."/>
            <person name="Francisco L."/>
            <person name="Jackson L."/>
            <person name="Javaid M."/>
            <person name="Korchina V."/>
            <person name="Kovar C."/>
            <person name="Mata R."/>
            <person name="Mathew T."/>
            <person name="Ngo R."/>
            <person name="Nguyen L."/>
            <person name="Nguyen N."/>
            <person name="Okwuonu G."/>
            <person name="Ongeri F."/>
            <person name="Pham C."/>
            <person name="Simmons D."/>
            <person name="Wilczek-Boney K."/>
            <person name="Hale W."/>
            <person name="Jakkamsetti A."/>
            <person name="Pham P."/>
            <person name="Ruth R."/>
            <person name="San Lucas F."/>
            <person name="Warren J."/>
            <person name="Zhang J."/>
            <person name="Zhao Z."/>
            <person name="Zhou C."/>
            <person name="Zhu D."/>
            <person name="Lee S."/>
            <person name="Bess C."/>
            <person name="Blankenburg K."/>
            <person name="Forbes L."/>
            <person name="Fu Q."/>
            <person name="Gubbala S."/>
            <person name="Hirani K."/>
            <person name="Jayaseelan J.C."/>
            <person name="Lara F."/>
            <person name="Munidasa M."/>
            <person name="Palculict T."/>
            <person name="Patil S."/>
            <person name="Pu L.-L."/>
            <person name="Saada N."/>
            <person name="Tang L."/>
            <person name="Weissenberger G."/>
            <person name="Zhu Y."/>
            <person name="Hemphill L."/>
            <person name="Shang Y."/>
            <person name="Youmans B."/>
            <person name="Ayvaz T."/>
            <person name="Ross M."/>
            <person name="Santibanez J."/>
            <person name="Aqrawi P."/>
            <person name="Gross S."/>
            <person name="Joshi V."/>
            <person name="Fowler G."/>
            <person name="Nazareth L."/>
            <person name="Reid J."/>
            <person name="Worley K."/>
            <person name="Petrosino J."/>
            <person name="Highlander S."/>
            <person name="Gibbs R."/>
        </authorList>
    </citation>
    <scope>NUCLEOTIDE SEQUENCE [LARGE SCALE GENOMIC DNA]</scope>
    <source>
        <strain evidence="3">ATCC 33269</strain>
    </source>
</reference>
<dbReference type="SUPFAM" id="SSF117782">
    <property type="entry name" value="YbjQ-like"/>
    <property type="match status" value="1"/>
</dbReference>
<comment type="similarity">
    <text evidence="1 2">Belongs to the UPF0145 family.</text>
</comment>
<accession>E7RR77</accession>
<dbReference type="PANTHER" id="PTHR34068">
    <property type="entry name" value="UPF0145 PROTEIN YBJQ"/>
    <property type="match status" value="1"/>
</dbReference>
<name>E7RR77_9BACT</name>
<dbReference type="HOGENOM" id="CLU_117144_3_2_10"/>